<sequence>MSSISSCLSRFPGPRLSSNGLNIPNDLGEAEVLCSPSRASTPAPWPFSCDSLPRTPGARSGLECPSETTPRRQQLLKSQRPRRTYLGFEEANNSGRQTRETPRVASQQLLEESTVTALKVQGRIFREVNNSV</sequence>
<dbReference type="VEuPathDB" id="FungiDB:CPUR_04684"/>
<keyword evidence="3" id="KW-1185">Reference proteome</keyword>
<dbReference type="HOGENOM" id="CLU_1916863_0_0_1"/>
<feature type="region of interest" description="Disordered" evidence="1">
    <location>
        <begin position="1"/>
        <end position="23"/>
    </location>
</feature>
<name>M1W725_CLAP2</name>
<evidence type="ECO:0000313" key="3">
    <source>
        <dbReference type="Proteomes" id="UP000016801"/>
    </source>
</evidence>
<organism evidence="2 3">
    <name type="scientific">Claviceps purpurea (strain 20.1)</name>
    <name type="common">Ergot fungus</name>
    <name type="synonym">Sphacelia segetum</name>
    <dbReference type="NCBI Taxonomy" id="1111077"/>
    <lineage>
        <taxon>Eukaryota</taxon>
        <taxon>Fungi</taxon>
        <taxon>Dikarya</taxon>
        <taxon>Ascomycota</taxon>
        <taxon>Pezizomycotina</taxon>
        <taxon>Sordariomycetes</taxon>
        <taxon>Hypocreomycetidae</taxon>
        <taxon>Hypocreales</taxon>
        <taxon>Clavicipitaceae</taxon>
        <taxon>Claviceps</taxon>
    </lineage>
</organism>
<accession>M1W725</accession>
<feature type="region of interest" description="Disordered" evidence="1">
    <location>
        <begin position="37"/>
        <end position="79"/>
    </location>
</feature>
<comment type="caution">
    <text evidence="2">The sequence shown here is derived from an EMBL/GenBank/DDBJ whole genome shotgun (WGS) entry which is preliminary data.</text>
</comment>
<protein>
    <submittedName>
        <fullName evidence="2">Uncharacterized protein</fullName>
    </submittedName>
</protein>
<dbReference type="Proteomes" id="UP000016801">
    <property type="component" value="Unassembled WGS sequence"/>
</dbReference>
<reference evidence="2 3" key="1">
    <citation type="journal article" date="2013" name="PLoS Genet.">
        <title>Plant-symbiotic fungi as chemical engineers: Multi-genome analysis of the Clavicipitaceae reveals dynamics of alkaloid loci.</title>
        <authorList>
            <person name="Schardl C.L."/>
            <person name="Young C.A."/>
            <person name="Hesse U."/>
            <person name="Amyotte S.G."/>
            <person name="Andreeva K."/>
            <person name="Calie P.J."/>
            <person name="Fleetwood D.J."/>
            <person name="Haws D.C."/>
            <person name="Moore N."/>
            <person name="Oeser B."/>
            <person name="Panaccione D.G."/>
            <person name="Schweri K.K."/>
            <person name="Voisey C.R."/>
            <person name="Farman M.L."/>
            <person name="Jaromczyk J.W."/>
            <person name="Roe B.A."/>
            <person name="O'Sullivan D.M."/>
            <person name="Scott B."/>
            <person name="Tudzynski P."/>
            <person name="An Z."/>
            <person name="Arnaoudova E.G."/>
            <person name="Bullock C.T."/>
            <person name="Charlton N.D."/>
            <person name="Chen L."/>
            <person name="Cox M."/>
            <person name="Dinkins R.D."/>
            <person name="Florea S."/>
            <person name="Glenn A.E."/>
            <person name="Gordon A."/>
            <person name="Gueldener U."/>
            <person name="Harris D.R."/>
            <person name="Hollin W."/>
            <person name="Jaromczyk J."/>
            <person name="Johnson R.D."/>
            <person name="Khan A.K."/>
            <person name="Leistner E."/>
            <person name="Leuchtmann A."/>
            <person name="Li C."/>
            <person name="Liu J."/>
            <person name="Liu J."/>
            <person name="Liu M."/>
            <person name="Mace W."/>
            <person name="Machado C."/>
            <person name="Nagabhyru P."/>
            <person name="Pan J."/>
            <person name="Schmid J."/>
            <person name="Sugawara K."/>
            <person name="Steiner U."/>
            <person name="Takach J.E."/>
            <person name="Tanaka E."/>
            <person name="Webb J.S."/>
            <person name="Wilson E.V."/>
            <person name="Wiseman J.L."/>
            <person name="Yoshida R."/>
            <person name="Zeng Z."/>
        </authorList>
    </citation>
    <scope>NUCLEOTIDE SEQUENCE [LARGE SCALE GENOMIC DNA]</scope>
    <source>
        <strain evidence="2 3">20.1</strain>
    </source>
</reference>
<proteinExistence type="predicted"/>
<evidence type="ECO:0000256" key="1">
    <source>
        <dbReference type="SAM" id="MobiDB-lite"/>
    </source>
</evidence>
<gene>
    <name evidence="2" type="ORF">CPUR_04684</name>
</gene>
<evidence type="ECO:0000313" key="2">
    <source>
        <dbReference type="EMBL" id="CCE30835.1"/>
    </source>
</evidence>
<feature type="compositionally biased region" description="Polar residues" evidence="1">
    <location>
        <begin position="66"/>
        <end position="77"/>
    </location>
</feature>
<dbReference type="EMBL" id="CAGA01000025">
    <property type="protein sequence ID" value="CCE30835.1"/>
    <property type="molecule type" value="Genomic_DNA"/>
</dbReference>
<dbReference type="AlphaFoldDB" id="M1W725"/>